<comment type="caution">
    <text evidence="1">The sequence shown here is derived from an EMBL/GenBank/DDBJ whole genome shotgun (WGS) entry which is preliminary data.</text>
</comment>
<dbReference type="Proteomes" id="UP000176282">
    <property type="component" value="Unassembled WGS sequence"/>
</dbReference>
<proteinExistence type="predicted"/>
<gene>
    <name evidence="1" type="ORF">A3J66_00345</name>
</gene>
<dbReference type="AlphaFoldDB" id="A0A1F6MA78"/>
<protein>
    <submittedName>
        <fullName evidence="1">Uncharacterized protein</fullName>
    </submittedName>
</protein>
<dbReference type="EMBL" id="MFQB01000013">
    <property type="protein sequence ID" value="OGH68519.1"/>
    <property type="molecule type" value="Genomic_DNA"/>
</dbReference>
<name>A0A1F6MA78_9BACT</name>
<sequence length="190" mass="22658">MFISINGFAILDDKILRRRWRAVRNLYNKSKRRIHATDSHFRDLREKSIKLLGRHNVSIISVFQLIQEIPYEFFDKDGVKLDVVYGELLKKLFFEISLEKYQKVRIIIDARKHKGGRLAEQRFCKDMKIFLEYEFLGIDCEFKQVASYVDVLLELADFVSNTLYKEYQKDSKHVFQELGLKFIQIKNPLS</sequence>
<reference evidence="1 2" key="1">
    <citation type="journal article" date="2016" name="Nat. Commun.">
        <title>Thousands of microbial genomes shed light on interconnected biogeochemical processes in an aquifer system.</title>
        <authorList>
            <person name="Anantharaman K."/>
            <person name="Brown C.T."/>
            <person name="Hug L.A."/>
            <person name="Sharon I."/>
            <person name="Castelle C.J."/>
            <person name="Probst A.J."/>
            <person name="Thomas B.C."/>
            <person name="Singh A."/>
            <person name="Wilkins M.J."/>
            <person name="Karaoz U."/>
            <person name="Brodie E.L."/>
            <person name="Williams K.H."/>
            <person name="Hubbard S.S."/>
            <person name="Banfield J.F."/>
        </authorList>
    </citation>
    <scope>NUCLEOTIDE SEQUENCE [LARGE SCALE GENOMIC DNA]</scope>
</reference>
<organism evidence="1 2">
    <name type="scientific">Candidatus Magasanikbacteria bacterium RIFCSPHIGHO2_02_FULL_47_14</name>
    <dbReference type="NCBI Taxonomy" id="1798680"/>
    <lineage>
        <taxon>Bacteria</taxon>
        <taxon>Candidatus Magasanikiibacteriota</taxon>
    </lineage>
</organism>
<accession>A0A1F6MA78</accession>
<evidence type="ECO:0000313" key="2">
    <source>
        <dbReference type="Proteomes" id="UP000176282"/>
    </source>
</evidence>
<evidence type="ECO:0000313" key="1">
    <source>
        <dbReference type="EMBL" id="OGH68519.1"/>
    </source>
</evidence>